<protein>
    <submittedName>
        <fullName evidence="2">Aldolase</fullName>
    </submittedName>
</protein>
<dbReference type="AlphaFoldDB" id="A0A0M0HKB5"/>
<comment type="caution">
    <text evidence="2">The sequence shown here is derived from an EMBL/GenBank/DDBJ whole genome shotgun (WGS) entry which is preliminary data.</text>
</comment>
<name>A0A0M0HKB5_VIBNE</name>
<evidence type="ECO:0000313" key="2">
    <source>
        <dbReference type="EMBL" id="KOO02247.1"/>
    </source>
</evidence>
<dbReference type="PATRIC" id="fig|693.5.peg.3317"/>
<dbReference type="SUPFAM" id="SSF51621">
    <property type="entry name" value="Phosphoenolpyruvate/pyruvate domain"/>
    <property type="match status" value="1"/>
</dbReference>
<dbReference type="InterPro" id="IPR040442">
    <property type="entry name" value="Pyrv_kinase-like_dom_sf"/>
</dbReference>
<dbReference type="Proteomes" id="UP000037515">
    <property type="component" value="Unassembled WGS sequence"/>
</dbReference>
<gene>
    <name evidence="2" type="ORF">AKJ17_16290</name>
</gene>
<dbReference type="STRING" id="693.AKJ17_16290"/>
<keyword evidence="1" id="KW-0479">Metal-binding</keyword>
<dbReference type="OrthoDB" id="278846at2"/>
<organism evidence="2 3">
    <name type="scientific">Vibrio nereis</name>
    <dbReference type="NCBI Taxonomy" id="693"/>
    <lineage>
        <taxon>Bacteria</taxon>
        <taxon>Pseudomonadati</taxon>
        <taxon>Pseudomonadota</taxon>
        <taxon>Gammaproteobacteria</taxon>
        <taxon>Vibrionales</taxon>
        <taxon>Vibrionaceae</taxon>
        <taxon>Vibrio</taxon>
    </lineage>
</organism>
<dbReference type="InterPro" id="IPR015813">
    <property type="entry name" value="Pyrv/PenolPyrv_kinase-like_dom"/>
</dbReference>
<evidence type="ECO:0000256" key="1">
    <source>
        <dbReference type="ARBA" id="ARBA00022723"/>
    </source>
</evidence>
<proteinExistence type="predicted"/>
<evidence type="ECO:0000313" key="3">
    <source>
        <dbReference type="Proteomes" id="UP000037515"/>
    </source>
</evidence>
<dbReference type="GO" id="GO:0046872">
    <property type="term" value="F:metal ion binding"/>
    <property type="evidence" value="ECO:0007669"/>
    <property type="project" value="UniProtKB-KW"/>
</dbReference>
<dbReference type="EMBL" id="LHPJ01000018">
    <property type="protein sequence ID" value="KOO02247.1"/>
    <property type="molecule type" value="Genomic_DNA"/>
</dbReference>
<dbReference type="Gene3D" id="3.20.20.60">
    <property type="entry name" value="Phosphoenolpyruvate-binding domains"/>
    <property type="match status" value="2"/>
</dbReference>
<accession>A0A0M0HKB5</accession>
<dbReference type="GO" id="GO:0003824">
    <property type="term" value="F:catalytic activity"/>
    <property type="evidence" value="ECO:0007669"/>
    <property type="project" value="InterPro"/>
</dbReference>
<sequence length="266" mass="29699">MFNYLFITNKPDIAKYVESCGVQRIFVDLEINGKEGRQGHLDTVISRHSMEDISKIKSVLNTSELLVRLNPLYEGSEGEIDQAISCGADILMLPMFNSVEEVREFGALIDGRAKFIPLVETISAAEHIDEIHDLDCVDELHIGLNDLHLEMKLKFMFELIANGTVDRMTRKLTKPFGIGGLARVGQGKIPGELVMAQHVRLKSSGVILSRAFHMGANTVEELNASLDFKAELDKINKAKAEQLQMSTDELNQLATIFKQRVDQVSE</sequence>
<keyword evidence="3" id="KW-1185">Reference proteome</keyword>
<reference evidence="3" key="1">
    <citation type="submission" date="2015-08" db="EMBL/GenBank/DDBJ databases">
        <title>Vibrio galatheae sp. nov., a novel member of the Vibrionaceae family isolated from the Solomon Islands.</title>
        <authorList>
            <person name="Giubergia S."/>
            <person name="Machado H."/>
            <person name="Mateiu R.V."/>
            <person name="Gram L."/>
        </authorList>
    </citation>
    <scope>NUCLEOTIDE SEQUENCE [LARGE SCALE GENOMIC DNA]</scope>
    <source>
        <strain evidence="3">DSM 19584</strain>
    </source>
</reference>
<dbReference type="RefSeq" id="WP_053396878.1">
    <property type="nucleotide sequence ID" value="NZ_LHPJ01000018.1"/>
</dbReference>